<keyword evidence="3 15" id="KW-0808">Transferase</keyword>
<dbReference type="EC" id="2.3.2.6" evidence="10 15"/>
<organism evidence="16 17">
    <name type="scientific">Billgrantia pellis</name>
    <dbReference type="NCBI Taxonomy" id="2606936"/>
    <lineage>
        <taxon>Bacteria</taxon>
        <taxon>Pseudomonadati</taxon>
        <taxon>Pseudomonadota</taxon>
        <taxon>Gammaproteobacteria</taxon>
        <taxon>Oceanospirillales</taxon>
        <taxon>Halomonadaceae</taxon>
        <taxon>Billgrantia</taxon>
    </lineage>
</organism>
<dbReference type="Gene3D" id="3.30.70.3550">
    <property type="entry name" value="Leucyl/phenylalanyl-tRNA-protein transferase, N-terminal domain"/>
    <property type="match status" value="1"/>
</dbReference>
<keyword evidence="17" id="KW-1185">Reference proteome</keyword>
<dbReference type="PANTHER" id="PTHR30098:SF2">
    <property type="entry name" value="LEUCYL_PHENYLALANYL-TRNA--PROTEIN TRANSFERASE"/>
    <property type="match status" value="1"/>
</dbReference>
<evidence type="ECO:0000256" key="5">
    <source>
        <dbReference type="ARBA" id="ARBA00050607"/>
    </source>
</evidence>
<evidence type="ECO:0000256" key="15">
    <source>
        <dbReference type="HAMAP-Rule" id="MF_00688"/>
    </source>
</evidence>
<dbReference type="HAMAP" id="MF_00688">
    <property type="entry name" value="Leu_Phe_trans"/>
    <property type="match status" value="1"/>
</dbReference>
<evidence type="ECO:0000313" key="16">
    <source>
        <dbReference type="EMBL" id="KAA0011271.1"/>
    </source>
</evidence>
<comment type="caution">
    <text evidence="16">The sequence shown here is derived from an EMBL/GenBank/DDBJ whole genome shotgun (WGS) entry which is preliminary data.</text>
</comment>
<dbReference type="InterPro" id="IPR004616">
    <property type="entry name" value="Leu/Phe-tRNA_Trfase"/>
</dbReference>
<evidence type="ECO:0000256" key="11">
    <source>
        <dbReference type="ARBA" id="ARBA00074372"/>
    </source>
</evidence>
<evidence type="ECO:0000256" key="3">
    <source>
        <dbReference type="ARBA" id="ARBA00022679"/>
    </source>
</evidence>
<evidence type="ECO:0000256" key="1">
    <source>
        <dbReference type="ARBA" id="ARBA00004496"/>
    </source>
</evidence>
<comment type="function">
    <text evidence="8 15">Functions in the N-end rule pathway of protein degradation where it conjugates Leu, Phe and, less efficiently, Met from aminoacyl-tRNAs to the N-termini of proteins containing an N-terminal arginine or lysine.</text>
</comment>
<dbReference type="FunFam" id="3.30.70.3550:FF:000001">
    <property type="entry name" value="Leucyl/phenylalanyl-tRNA--protein transferase"/>
    <property type="match status" value="1"/>
</dbReference>
<keyword evidence="4 15" id="KW-0012">Acyltransferase</keyword>
<name>A0A7V7KFX7_9GAMM</name>
<comment type="catalytic activity">
    <reaction evidence="6 15">
        <text>N-terminal L-arginyl-[protein] + L-leucyl-tRNA(Leu) = N-terminal L-leucyl-L-arginyl-[protein] + tRNA(Leu) + H(+)</text>
        <dbReference type="Rhea" id="RHEA:50416"/>
        <dbReference type="Rhea" id="RHEA-COMP:9613"/>
        <dbReference type="Rhea" id="RHEA-COMP:9622"/>
        <dbReference type="Rhea" id="RHEA-COMP:12672"/>
        <dbReference type="Rhea" id="RHEA-COMP:12673"/>
        <dbReference type="ChEBI" id="CHEBI:15378"/>
        <dbReference type="ChEBI" id="CHEBI:64719"/>
        <dbReference type="ChEBI" id="CHEBI:78442"/>
        <dbReference type="ChEBI" id="CHEBI:78494"/>
        <dbReference type="ChEBI" id="CHEBI:133044"/>
        <dbReference type="EC" id="2.3.2.6"/>
    </reaction>
</comment>
<dbReference type="InterPro" id="IPR042203">
    <property type="entry name" value="Leu/Phe-tRNA_Trfase_C"/>
</dbReference>
<dbReference type="Pfam" id="PF03588">
    <property type="entry name" value="Leu_Phe_trans"/>
    <property type="match status" value="1"/>
</dbReference>
<dbReference type="Proteomes" id="UP000486760">
    <property type="component" value="Unassembled WGS sequence"/>
</dbReference>
<dbReference type="FunFam" id="3.40.630.70:FF:000001">
    <property type="entry name" value="Leucyl/phenylalanyl-tRNA--protein transferase"/>
    <property type="match status" value="1"/>
</dbReference>
<dbReference type="SUPFAM" id="SSF55729">
    <property type="entry name" value="Acyl-CoA N-acyltransferases (Nat)"/>
    <property type="match status" value="1"/>
</dbReference>
<dbReference type="GO" id="GO:0005737">
    <property type="term" value="C:cytoplasm"/>
    <property type="evidence" value="ECO:0007669"/>
    <property type="project" value="UniProtKB-SubCell"/>
</dbReference>
<dbReference type="NCBIfam" id="TIGR00667">
    <property type="entry name" value="aat"/>
    <property type="match status" value="1"/>
</dbReference>
<proteinExistence type="inferred from homology"/>
<evidence type="ECO:0000256" key="10">
    <source>
        <dbReference type="ARBA" id="ARBA00066767"/>
    </source>
</evidence>
<dbReference type="Gene3D" id="3.40.630.70">
    <property type="entry name" value="Leucyl/phenylalanyl-tRNA-protein transferase, C-terminal domain"/>
    <property type="match status" value="1"/>
</dbReference>
<evidence type="ECO:0000256" key="9">
    <source>
        <dbReference type="ARBA" id="ARBA00061535"/>
    </source>
</evidence>
<dbReference type="PANTHER" id="PTHR30098">
    <property type="entry name" value="LEUCYL/PHENYLALANYL-TRNA--PROTEIN TRANSFERASE"/>
    <property type="match status" value="1"/>
</dbReference>
<protein>
    <recommendedName>
        <fullName evidence="11 15">Leucyl/phenylalanyl-tRNA--protein transferase</fullName>
        <ecNumber evidence="10 15">2.3.2.6</ecNumber>
    </recommendedName>
    <alternativeName>
        <fullName evidence="12 15">L/F-transferase</fullName>
    </alternativeName>
    <alternativeName>
        <fullName evidence="13 15">Leucyltransferase</fullName>
    </alternativeName>
    <alternativeName>
        <fullName evidence="14 15">Phenyalanyltransferase</fullName>
    </alternativeName>
</protein>
<evidence type="ECO:0000256" key="14">
    <source>
        <dbReference type="ARBA" id="ARBA00083640"/>
    </source>
</evidence>
<evidence type="ECO:0000256" key="8">
    <source>
        <dbReference type="ARBA" id="ARBA00054043"/>
    </source>
</evidence>
<evidence type="ECO:0000256" key="2">
    <source>
        <dbReference type="ARBA" id="ARBA00022490"/>
    </source>
</evidence>
<gene>
    <name evidence="15" type="primary">aat</name>
    <name evidence="16" type="ORF">F0A17_14220</name>
</gene>
<evidence type="ECO:0000313" key="17">
    <source>
        <dbReference type="Proteomes" id="UP000486760"/>
    </source>
</evidence>
<dbReference type="AlphaFoldDB" id="A0A7V7KFX7"/>
<dbReference type="InterPro" id="IPR042221">
    <property type="entry name" value="Leu/Phe-tRNA_Trfase_N"/>
</dbReference>
<evidence type="ECO:0000256" key="6">
    <source>
        <dbReference type="ARBA" id="ARBA00050652"/>
    </source>
</evidence>
<evidence type="ECO:0000256" key="13">
    <source>
        <dbReference type="ARBA" id="ARBA00077165"/>
    </source>
</evidence>
<dbReference type="RefSeq" id="WP_149329012.1">
    <property type="nucleotide sequence ID" value="NZ_VTPY01000005.1"/>
</dbReference>
<dbReference type="EMBL" id="VTPY01000005">
    <property type="protein sequence ID" value="KAA0011271.1"/>
    <property type="molecule type" value="Genomic_DNA"/>
</dbReference>
<reference evidence="16 17" key="1">
    <citation type="submission" date="2019-08" db="EMBL/GenBank/DDBJ databases">
        <title>Bioinformatics analysis of the strain L3 and L5.</title>
        <authorList>
            <person name="Li X."/>
        </authorList>
    </citation>
    <scope>NUCLEOTIDE SEQUENCE [LARGE SCALE GENOMIC DNA]</scope>
    <source>
        <strain evidence="16 17">L5</strain>
    </source>
</reference>
<accession>A0A7V7KFX7</accession>
<comment type="similarity">
    <text evidence="9 15">Belongs to the L/F-transferase family.</text>
</comment>
<dbReference type="GO" id="GO:0030163">
    <property type="term" value="P:protein catabolic process"/>
    <property type="evidence" value="ECO:0007669"/>
    <property type="project" value="UniProtKB-UniRule"/>
</dbReference>
<sequence>MLPWLPERPVRFPPISQALRDPDGLLAAGGGLTPEWLLAAYRHGIFPWFSDDQPILWWSPDPRMVLFPDELRISRSLAKRLRNGAFRITFNRDFEAVVAACAAPRQGQPGTWITDGMHEAYVALYRLGYARSVEVWHDARLVGGLYGVAMGPVFFGESMFSRTSDASKVALVHLVKAMRAGGSRLIDCQMHTRHLASLGARDIARAEFINYLENCLATRDSTDGHPLPCWPLPDDPVRIETLSALN</sequence>
<evidence type="ECO:0000256" key="7">
    <source>
        <dbReference type="ARBA" id="ARBA00051538"/>
    </source>
</evidence>
<comment type="subcellular location">
    <subcellularLocation>
        <location evidence="1 15">Cytoplasm</location>
    </subcellularLocation>
</comment>
<keyword evidence="2 15" id="KW-0963">Cytoplasm</keyword>
<evidence type="ECO:0000256" key="12">
    <source>
        <dbReference type="ARBA" id="ARBA00077136"/>
    </source>
</evidence>
<evidence type="ECO:0000256" key="4">
    <source>
        <dbReference type="ARBA" id="ARBA00023315"/>
    </source>
</evidence>
<comment type="catalytic activity">
    <reaction evidence="5 15">
        <text>L-phenylalanyl-tRNA(Phe) + an N-terminal L-alpha-aminoacyl-[protein] = an N-terminal L-phenylalanyl-L-alpha-aminoacyl-[protein] + tRNA(Phe)</text>
        <dbReference type="Rhea" id="RHEA:43632"/>
        <dbReference type="Rhea" id="RHEA-COMP:9668"/>
        <dbReference type="Rhea" id="RHEA-COMP:9699"/>
        <dbReference type="Rhea" id="RHEA-COMP:10636"/>
        <dbReference type="Rhea" id="RHEA-COMP:10637"/>
        <dbReference type="ChEBI" id="CHEBI:78442"/>
        <dbReference type="ChEBI" id="CHEBI:78531"/>
        <dbReference type="ChEBI" id="CHEBI:78597"/>
        <dbReference type="ChEBI" id="CHEBI:83561"/>
        <dbReference type="EC" id="2.3.2.6"/>
    </reaction>
</comment>
<dbReference type="GO" id="GO:0008914">
    <property type="term" value="F:leucyl-tRNA--protein transferase activity"/>
    <property type="evidence" value="ECO:0007669"/>
    <property type="project" value="UniProtKB-UniRule"/>
</dbReference>
<dbReference type="InterPro" id="IPR016181">
    <property type="entry name" value="Acyl_CoA_acyltransferase"/>
</dbReference>
<comment type="catalytic activity">
    <reaction evidence="7 15">
        <text>N-terminal L-lysyl-[protein] + L-leucyl-tRNA(Leu) = N-terminal L-leucyl-L-lysyl-[protein] + tRNA(Leu) + H(+)</text>
        <dbReference type="Rhea" id="RHEA:12340"/>
        <dbReference type="Rhea" id="RHEA-COMP:9613"/>
        <dbReference type="Rhea" id="RHEA-COMP:9622"/>
        <dbReference type="Rhea" id="RHEA-COMP:12670"/>
        <dbReference type="Rhea" id="RHEA-COMP:12671"/>
        <dbReference type="ChEBI" id="CHEBI:15378"/>
        <dbReference type="ChEBI" id="CHEBI:65249"/>
        <dbReference type="ChEBI" id="CHEBI:78442"/>
        <dbReference type="ChEBI" id="CHEBI:78494"/>
        <dbReference type="ChEBI" id="CHEBI:133043"/>
        <dbReference type="EC" id="2.3.2.6"/>
    </reaction>
</comment>